<dbReference type="VEuPathDB" id="TrichDB:TVAG_469400"/>
<evidence type="ECO:0000256" key="1">
    <source>
        <dbReference type="ARBA" id="ARBA00006141"/>
    </source>
</evidence>
<dbReference type="InParanoid" id="A2G036"/>
<dbReference type="InterPro" id="IPR000308">
    <property type="entry name" value="14-3-3"/>
</dbReference>
<feature type="domain" description="14-3-3" evidence="3">
    <location>
        <begin position="5"/>
        <end position="239"/>
    </location>
</feature>
<dbReference type="FunCoup" id="A2G036">
    <property type="interactions" value="617"/>
</dbReference>
<dbReference type="InterPro" id="IPR036815">
    <property type="entry name" value="14-3-3_dom_sf"/>
</dbReference>
<dbReference type="EMBL" id="DS114196">
    <property type="protein sequence ID" value="EAX89480.1"/>
    <property type="molecule type" value="Genomic_DNA"/>
</dbReference>
<dbReference type="GO" id="GO:0005737">
    <property type="term" value="C:cytoplasm"/>
    <property type="evidence" value="ECO:0000318"/>
    <property type="project" value="GO_Central"/>
</dbReference>
<feature type="site" description="Interaction with phosphoserine on interacting protein" evidence="2">
    <location>
        <position position="132"/>
    </location>
</feature>
<evidence type="ECO:0000313" key="5">
    <source>
        <dbReference type="Proteomes" id="UP000001542"/>
    </source>
</evidence>
<organism evidence="4 5">
    <name type="scientific">Trichomonas vaginalis (strain ATCC PRA-98 / G3)</name>
    <dbReference type="NCBI Taxonomy" id="412133"/>
    <lineage>
        <taxon>Eukaryota</taxon>
        <taxon>Metamonada</taxon>
        <taxon>Parabasalia</taxon>
        <taxon>Trichomonadida</taxon>
        <taxon>Trichomonadidae</taxon>
        <taxon>Trichomonas</taxon>
    </lineage>
</organism>
<dbReference type="STRING" id="5722.A2G036"/>
<dbReference type="PIRSF" id="PIRSF000868">
    <property type="entry name" value="14-3-3"/>
    <property type="match status" value="1"/>
</dbReference>
<evidence type="ECO:0000313" key="4">
    <source>
        <dbReference type="EMBL" id="EAX89480.1"/>
    </source>
</evidence>
<dbReference type="InterPro" id="IPR023410">
    <property type="entry name" value="14-3-3_domain"/>
</dbReference>
<sequence>MSSERDIAIYTAQILDQTNLPEEMITLMKRVIELNPDLNDDERNLLSVAYKNSINQTRKGLREIKAYIQEQQNDGQYPNRLNQLLEFKQQMFKELEAICNDLVQLVDDSLIPAATTSEARVFYEGLKANYYRYVCEFIDDDDEKNTVAEKANQCYNSAIEIAKNDIPPYKPSYLGLLLNYSVFLYEILDKKEEAIELSQRTYNESSPLVEENSESSFNNATMILNLISENLAIWNNPGN</sequence>
<dbReference type="Proteomes" id="UP000001542">
    <property type="component" value="Unassembled WGS sequence"/>
</dbReference>
<dbReference type="Pfam" id="PF00244">
    <property type="entry name" value="14-3-3"/>
    <property type="match status" value="1"/>
</dbReference>
<reference evidence="4" key="1">
    <citation type="submission" date="2006-10" db="EMBL/GenBank/DDBJ databases">
        <authorList>
            <person name="Amadeo P."/>
            <person name="Zhao Q."/>
            <person name="Wortman J."/>
            <person name="Fraser-Liggett C."/>
            <person name="Carlton J."/>
        </authorList>
    </citation>
    <scope>NUCLEOTIDE SEQUENCE</scope>
    <source>
        <strain evidence="4">G3</strain>
    </source>
</reference>
<evidence type="ECO:0000259" key="3">
    <source>
        <dbReference type="SMART" id="SM00101"/>
    </source>
</evidence>
<keyword evidence="5" id="KW-1185">Reference proteome</keyword>
<dbReference type="CDD" id="cd08774">
    <property type="entry name" value="14-3-3"/>
    <property type="match status" value="1"/>
</dbReference>
<dbReference type="GO" id="GO:0008104">
    <property type="term" value="P:intracellular protein localization"/>
    <property type="evidence" value="ECO:0000318"/>
    <property type="project" value="GO_Central"/>
</dbReference>
<dbReference type="PRINTS" id="PR00305">
    <property type="entry name" value="1433ZETA"/>
</dbReference>
<dbReference type="SMR" id="A2G036"/>
<protein>
    <submittedName>
        <fullName evidence="4">14-3-3 protein</fullName>
    </submittedName>
</protein>
<name>A2G036_TRIV3</name>
<feature type="site" description="Interaction with phosphoserine on interacting protein" evidence="2">
    <location>
        <position position="58"/>
    </location>
</feature>
<dbReference type="AlphaFoldDB" id="A2G036"/>
<dbReference type="Gene3D" id="1.20.190.20">
    <property type="entry name" value="14-3-3 domain"/>
    <property type="match status" value="1"/>
</dbReference>
<dbReference type="VEuPathDB" id="TrichDB:TVAGG3_0084840"/>
<evidence type="ECO:0000256" key="2">
    <source>
        <dbReference type="PIRSR" id="PIRSR000868-1"/>
    </source>
</evidence>
<accession>A2G036</accession>
<dbReference type="OrthoDB" id="1653034at2759"/>
<gene>
    <name evidence="4" type="ORF">TVAG_469400</name>
</gene>
<dbReference type="RefSeq" id="XP_001302410.1">
    <property type="nucleotide sequence ID" value="XM_001302409.1"/>
</dbReference>
<dbReference type="GO" id="GO:0007165">
    <property type="term" value="P:signal transduction"/>
    <property type="evidence" value="ECO:0000318"/>
    <property type="project" value="GO_Central"/>
</dbReference>
<proteinExistence type="inferred from homology"/>
<comment type="similarity">
    <text evidence="1">Belongs to the 14-3-3 family.</text>
</comment>
<dbReference type="eggNOG" id="KOG0841">
    <property type="taxonomic scope" value="Eukaryota"/>
</dbReference>
<dbReference type="OMA" id="DSTQCES"/>
<dbReference type="SMART" id="SM00101">
    <property type="entry name" value="14_3_3"/>
    <property type="match status" value="1"/>
</dbReference>
<dbReference type="PANTHER" id="PTHR18860">
    <property type="entry name" value="14-3-3 PROTEIN"/>
    <property type="match status" value="1"/>
</dbReference>
<reference evidence="4" key="2">
    <citation type="journal article" date="2007" name="Science">
        <title>Draft genome sequence of the sexually transmitted pathogen Trichomonas vaginalis.</title>
        <authorList>
            <person name="Carlton J.M."/>
            <person name="Hirt R.P."/>
            <person name="Silva J.C."/>
            <person name="Delcher A.L."/>
            <person name="Schatz M."/>
            <person name="Zhao Q."/>
            <person name="Wortman J.R."/>
            <person name="Bidwell S.L."/>
            <person name="Alsmark U.C.M."/>
            <person name="Besteiro S."/>
            <person name="Sicheritz-Ponten T."/>
            <person name="Noel C.J."/>
            <person name="Dacks J.B."/>
            <person name="Foster P.G."/>
            <person name="Simillion C."/>
            <person name="Van de Peer Y."/>
            <person name="Miranda-Saavedra D."/>
            <person name="Barton G.J."/>
            <person name="Westrop G.D."/>
            <person name="Mueller S."/>
            <person name="Dessi D."/>
            <person name="Fiori P.L."/>
            <person name="Ren Q."/>
            <person name="Paulsen I."/>
            <person name="Zhang H."/>
            <person name="Bastida-Corcuera F.D."/>
            <person name="Simoes-Barbosa A."/>
            <person name="Brown M.T."/>
            <person name="Hayes R.D."/>
            <person name="Mukherjee M."/>
            <person name="Okumura C.Y."/>
            <person name="Schneider R."/>
            <person name="Smith A.J."/>
            <person name="Vanacova S."/>
            <person name="Villalvazo M."/>
            <person name="Haas B.J."/>
            <person name="Pertea M."/>
            <person name="Feldblyum T.V."/>
            <person name="Utterback T.R."/>
            <person name="Shu C.L."/>
            <person name="Osoegawa K."/>
            <person name="de Jong P.J."/>
            <person name="Hrdy I."/>
            <person name="Horvathova L."/>
            <person name="Zubacova Z."/>
            <person name="Dolezal P."/>
            <person name="Malik S.B."/>
            <person name="Logsdon J.M. Jr."/>
            <person name="Henze K."/>
            <person name="Gupta A."/>
            <person name="Wang C.C."/>
            <person name="Dunne R.L."/>
            <person name="Upcroft J.A."/>
            <person name="Upcroft P."/>
            <person name="White O."/>
            <person name="Salzberg S.L."/>
            <person name="Tang P."/>
            <person name="Chiu C.-H."/>
            <person name="Lee Y.-S."/>
            <person name="Embley T.M."/>
            <person name="Coombs G.H."/>
            <person name="Mottram J.C."/>
            <person name="Tachezy J."/>
            <person name="Fraser-Liggett C.M."/>
            <person name="Johnson P.J."/>
        </authorList>
    </citation>
    <scope>NUCLEOTIDE SEQUENCE [LARGE SCALE GENOMIC DNA]</scope>
    <source>
        <strain evidence="4">G3</strain>
    </source>
</reference>
<dbReference type="SUPFAM" id="SSF48445">
    <property type="entry name" value="14-3-3 protein"/>
    <property type="match status" value="1"/>
</dbReference>
<dbReference type="KEGG" id="tva:4747150"/>